<dbReference type="Gene3D" id="3.30.2090.10">
    <property type="entry name" value="Multidrug efflux transporter AcrB TolC docking domain, DN and DC subdomains"/>
    <property type="match status" value="2"/>
</dbReference>
<reference evidence="10" key="1">
    <citation type="journal article" date="2014" name="Int. J. Syst. Evol. Microbiol.">
        <title>Complete genome sequence of Corynebacterium casei LMG S-19264T (=DSM 44701T), isolated from a smear-ripened cheese.</title>
        <authorList>
            <consortium name="US DOE Joint Genome Institute (JGI-PGF)"/>
            <person name="Walter F."/>
            <person name="Albersmeier A."/>
            <person name="Kalinowski J."/>
            <person name="Ruckert C."/>
        </authorList>
    </citation>
    <scope>NUCLEOTIDE SEQUENCE</scope>
    <source>
        <strain evidence="10">JCM 13919</strain>
    </source>
</reference>
<comment type="similarity">
    <text evidence="2 9">Belongs to the resistance-nodulation-cell division (RND) (TC 2.A.6) family.</text>
</comment>
<protein>
    <recommendedName>
        <fullName evidence="9">Efflux pump membrane transporter</fullName>
    </recommendedName>
</protein>
<dbReference type="GO" id="GO:0005886">
    <property type="term" value="C:plasma membrane"/>
    <property type="evidence" value="ECO:0007669"/>
    <property type="project" value="UniProtKB-SubCell"/>
</dbReference>
<dbReference type="GO" id="GO:0042910">
    <property type="term" value="F:xenobiotic transmembrane transporter activity"/>
    <property type="evidence" value="ECO:0007669"/>
    <property type="project" value="TreeGrafter"/>
</dbReference>
<keyword evidence="11" id="KW-1185">Reference proteome</keyword>
<evidence type="ECO:0000256" key="3">
    <source>
        <dbReference type="ARBA" id="ARBA00022448"/>
    </source>
</evidence>
<evidence type="ECO:0000256" key="5">
    <source>
        <dbReference type="ARBA" id="ARBA00022519"/>
    </source>
</evidence>
<feature type="transmembrane region" description="Helical" evidence="9">
    <location>
        <begin position="910"/>
        <end position="929"/>
    </location>
</feature>
<dbReference type="NCBIfam" id="TIGR00915">
    <property type="entry name" value="2A0602"/>
    <property type="match status" value="1"/>
</dbReference>
<evidence type="ECO:0000256" key="7">
    <source>
        <dbReference type="ARBA" id="ARBA00022989"/>
    </source>
</evidence>
<comment type="subcellular location">
    <subcellularLocation>
        <location evidence="1 9">Cell inner membrane</location>
        <topology evidence="1 9">Multi-pass membrane protein</topology>
    </subcellularLocation>
</comment>
<dbReference type="SUPFAM" id="SSF82693">
    <property type="entry name" value="Multidrug efflux transporter AcrB pore domain, PN1, PN2, PC1 and PC2 subdomains"/>
    <property type="match status" value="4"/>
</dbReference>
<keyword evidence="7 9" id="KW-1133">Transmembrane helix</keyword>
<gene>
    <name evidence="10" type="ORF">GCM10007966_01490</name>
</gene>
<dbReference type="Gene3D" id="3.30.70.1320">
    <property type="entry name" value="Multidrug efflux transporter AcrB pore domain like"/>
    <property type="match status" value="1"/>
</dbReference>
<name>A0A917JP61_9GAMM</name>
<feature type="transmembrane region" description="Helical" evidence="9">
    <location>
        <begin position="478"/>
        <end position="500"/>
    </location>
</feature>
<feature type="transmembrane region" description="Helical" evidence="9">
    <location>
        <begin position="12"/>
        <end position="31"/>
    </location>
</feature>
<feature type="transmembrane region" description="Helical" evidence="9">
    <location>
        <begin position="450"/>
        <end position="472"/>
    </location>
</feature>
<evidence type="ECO:0000256" key="4">
    <source>
        <dbReference type="ARBA" id="ARBA00022475"/>
    </source>
</evidence>
<dbReference type="FunFam" id="3.30.70.1430:FF:000001">
    <property type="entry name" value="Efflux pump membrane transporter"/>
    <property type="match status" value="1"/>
</dbReference>
<dbReference type="InterPro" id="IPR027463">
    <property type="entry name" value="AcrB_DN_DC_subdom"/>
</dbReference>
<dbReference type="Gene3D" id="1.20.1640.10">
    <property type="entry name" value="Multidrug efflux transporter AcrB transmembrane domain"/>
    <property type="match status" value="2"/>
</dbReference>
<dbReference type="InterPro" id="IPR004764">
    <property type="entry name" value="MdtF-like"/>
</dbReference>
<comment type="caution">
    <text evidence="10">The sequence shown here is derived from an EMBL/GenBank/DDBJ whole genome shotgun (WGS) entry which is preliminary data.</text>
</comment>
<proteinExistence type="inferred from homology"/>
<feature type="transmembrane region" description="Helical" evidence="9">
    <location>
        <begin position="379"/>
        <end position="399"/>
    </location>
</feature>
<keyword evidence="8 9" id="KW-0472">Membrane</keyword>
<dbReference type="Pfam" id="PF00873">
    <property type="entry name" value="ACR_tran"/>
    <property type="match status" value="1"/>
</dbReference>
<dbReference type="PANTHER" id="PTHR32063:SF13">
    <property type="entry name" value="MULTIDRUG EFFLUX PUMP SUBUNIT ACRB-RELATED"/>
    <property type="match status" value="1"/>
</dbReference>
<reference evidence="10" key="2">
    <citation type="submission" date="2020-09" db="EMBL/GenBank/DDBJ databases">
        <authorList>
            <person name="Sun Q."/>
            <person name="Ohkuma M."/>
        </authorList>
    </citation>
    <scope>NUCLEOTIDE SEQUENCE</scope>
    <source>
        <strain evidence="10">JCM 13919</strain>
    </source>
</reference>
<feature type="transmembrane region" description="Helical" evidence="9">
    <location>
        <begin position="935"/>
        <end position="956"/>
    </location>
</feature>
<evidence type="ECO:0000256" key="6">
    <source>
        <dbReference type="ARBA" id="ARBA00022692"/>
    </source>
</evidence>
<feature type="transmembrane region" description="Helical" evidence="9">
    <location>
        <begin position="882"/>
        <end position="898"/>
    </location>
</feature>
<dbReference type="InterPro" id="IPR001036">
    <property type="entry name" value="Acrflvin-R"/>
</dbReference>
<accession>A0A917JP61</accession>
<keyword evidence="6 9" id="KW-0812">Transmembrane</keyword>
<evidence type="ECO:0000256" key="2">
    <source>
        <dbReference type="ARBA" id="ARBA00010942"/>
    </source>
</evidence>
<dbReference type="PRINTS" id="PR00702">
    <property type="entry name" value="ACRIFLAVINRP"/>
</dbReference>
<feature type="transmembrane region" description="Helical" evidence="9">
    <location>
        <begin position="1013"/>
        <end position="1039"/>
    </location>
</feature>
<evidence type="ECO:0000256" key="8">
    <source>
        <dbReference type="ARBA" id="ARBA00023136"/>
    </source>
</evidence>
<dbReference type="FunFam" id="1.20.1640.10:FF:000001">
    <property type="entry name" value="Efflux pump membrane transporter"/>
    <property type="match status" value="1"/>
</dbReference>
<dbReference type="GO" id="GO:0015562">
    <property type="term" value="F:efflux transmembrane transporter activity"/>
    <property type="evidence" value="ECO:0007669"/>
    <property type="project" value="InterPro"/>
</dbReference>
<dbReference type="RefSeq" id="WP_131775393.1">
    <property type="nucleotide sequence ID" value="NZ_BMOB01000001.1"/>
</dbReference>
<dbReference type="SUPFAM" id="SSF82714">
    <property type="entry name" value="Multidrug efflux transporter AcrB TolC docking domain, DN and DC subdomains"/>
    <property type="match status" value="2"/>
</dbReference>
<dbReference type="Gene3D" id="3.30.70.1430">
    <property type="entry name" value="Multidrug efflux transporter AcrB pore domain"/>
    <property type="match status" value="2"/>
</dbReference>
<organism evidence="10 11">
    <name type="scientific">Legionella impletisoli</name>
    <dbReference type="NCBI Taxonomy" id="343510"/>
    <lineage>
        <taxon>Bacteria</taxon>
        <taxon>Pseudomonadati</taxon>
        <taxon>Pseudomonadota</taxon>
        <taxon>Gammaproteobacteria</taxon>
        <taxon>Legionellales</taxon>
        <taxon>Legionellaceae</taxon>
        <taxon>Legionella</taxon>
    </lineage>
</organism>
<evidence type="ECO:0000313" key="11">
    <source>
        <dbReference type="Proteomes" id="UP000630149"/>
    </source>
</evidence>
<sequence length="1061" mass="116143">MISEFFINRPVLANVIAILLVFLGMIAIYILPVAQYPAIVPPTIQVSTTYPGADASTLINTVALPIEQQVNGVENMLYMQSTSTNNGSYNLIVTFEIGTDLNLAQMLVQNRVQAAMAQLPMSVQKQGVLVQQKSTAILQFVALTSENDEYDGLFLNNYATINMQDELSRLPGVGNVIVFGSGNYAMRIWLDPRKLYAYSLNPSDIINAISEQNKEISAGQIAAPPTIGSEPYQLTVNVPGQLTNPEEFANIIVKTIPTQADESANKSTSAQIIRIKDIGRVELGSSNYSQLAKLNNKPAAAIGIFQLPGANALEVAEEVRKTVEKMSKQFPPGLKYSIPFDTTVFVEESINEVYKTLFEAGILVLIVILVFLQNFRATLVPATTVPVTIIGAFIAMLALGFSINLLTLFALVLAIGIVVDDAIVIVEGVSQHIERGMPPKQASITAMRELIGPILGITLVLMAVFVPAGFMPGLTGSMYAQFALVIAATAFISAINAMTLKPTQCAMWLKPIDPNKKKNIFFRTFDRFYNPLEAWYTRLIDRLVHHSKKASIIGAIFVVIAIIGLSRIPTGFIPIEDQGYLILNVLLPDGATLDRTEKVLEKLSKETSKLGGVANVIAIDGISLLDNNTPLANAGVIYVMFKDWSERGKDEDLRAMYTKLNDIAQKTLNAEVMVIVPPPIQGLGLSGGFQMQVEIRDGTFDYRKLQDVTDYLINQGNLQPSVQRLMTSFRAEVPQIKAPINRTKAESLGVTLGDAFDTLQTYLGSSYVNLFTKFGQVFQVYVQADAPYRMTVEDLRQLYVRNKSNEMVPLGTLTDIDYTVGPAIISLYNLYPSSSINGVSGTGYSSGQAIDTMEKVAKQYLPSGMSYEWTSTAYQEKVAGNLSYYIFLMSLILVYLILSGQYENWFTPASILFSVPLALIGTVIALSALGLSNNMYTQIGILLLIALAAKNAILIVEVAREQREIHGKTILEAAVLGAKIRFRPILMTSFAFIMGVMPLVFATGAGANARRSIGIAVASGMVASTCLAVVFVPAFYVLIRTWYEHRWMKKLLNETSTLEQS</sequence>
<feature type="transmembrane region" description="Helical" evidence="9">
    <location>
        <begin position="985"/>
        <end position="1007"/>
    </location>
</feature>
<dbReference type="PANTHER" id="PTHR32063">
    <property type="match status" value="1"/>
</dbReference>
<dbReference type="Gene3D" id="3.30.70.1440">
    <property type="entry name" value="Multidrug efflux transporter AcrB pore domain"/>
    <property type="match status" value="1"/>
</dbReference>
<keyword evidence="4" id="KW-1003">Cell membrane</keyword>
<feature type="transmembrane region" description="Helical" evidence="9">
    <location>
        <begin position="405"/>
        <end position="429"/>
    </location>
</feature>
<feature type="transmembrane region" description="Helical" evidence="9">
    <location>
        <begin position="550"/>
        <end position="568"/>
    </location>
</feature>
<dbReference type="OrthoDB" id="9757904at2"/>
<dbReference type="GO" id="GO:0009636">
    <property type="term" value="P:response to toxic substance"/>
    <property type="evidence" value="ECO:0007669"/>
    <property type="project" value="UniProtKB-ARBA"/>
</dbReference>
<keyword evidence="3 9" id="KW-0813">Transport</keyword>
<evidence type="ECO:0000256" key="1">
    <source>
        <dbReference type="ARBA" id="ARBA00004429"/>
    </source>
</evidence>
<feature type="transmembrane region" description="Helical" evidence="9">
    <location>
        <begin position="353"/>
        <end position="372"/>
    </location>
</feature>
<dbReference type="SUPFAM" id="SSF82866">
    <property type="entry name" value="Multidrug efflux transporter AcrB transmembrane domain"/>
    <property type="match status" value="2"/>
</dbReference>
<dbReference type="EMBL" id="BMOB01000001">
    <property type="protein sequence ID" value="GGI76406.1"/>
    <property type="molecule type" value="Genomic_DNA"/>
</dbReference>
<evidence type="ECO:0000256" key="9">
    <source>
        <dbReference type="RuleBase" id="RU364070"/>
    </source>
</evidence>
<evidence type="ECO:0000313" key="10">
    <source>
        <dbReference type="EMBL" id="GGI76406.1"/>
    </source>
</evidence>
<dbReference type="AlphaFoldDB" id="A0A917JP61"/>
<dbReference type="Proteomes" id="UP000630149">
    <property type="component" value="Unassembled WGS sequence"/>
</dbReference>
<keyword evidence="5 9" id="KW-0997">Cell inner membrane</keyword>